<dbReference type="InterPro" id="IPR001547">
    <property type="entry name" value="Glyco_hydro_5"/>
</dbReference>
<dbReference type="GO" id="GO:0004553">
    <property type="term" value="F:hydrolase activity, hydrolyzing O-glycosyl compounds"/>
    <property type="evidence" value="ECO:0007669"/>
    <property type="project" value="InterPro"/>
</dbReference>
<proteinExistence type="inferred from homology"/>
<protein>
    <recommendedName>
        <fullName evidence="6">Glycoside hydrolase family 5 domain-containing protein</fullName>
    </recommendedName>
</protein>
<feature type="signal peptide" evidence="5">
    <location>
        <begin position="1"/>
        <end position="22"/>
    </location>
</feature>
<evidence type="ECO:0000256" key="4">
    <source>
        <dbReference type="RuleBase" id="RU361153"/>
    </source>
</evidence>
<gene>
    <name evidence="7" type="ORF">AJ79_05370</name>
</gene>
<evidence type="ECO:0000256" key="1">
    <source>
        <dbReference type="ARBA" id="ARBA00005641"/>
    </source>
</evidence>
<evidence type="ECO:0000256" key="5">
    <source>
        <dbReference type="SAM" id="SignalP"/>
    </source>
</evidence>
<reference evidence="7 8" key="1">
    <citation type="submission" date="2017-10" db="EMBL/GenBank/DDBJ databases">
        <title>Comparative genomics in systemic dimorphic fungi from Ajellomycetaceae.</title>
        <authorList>
            <person name="Munoz J.F."/>
            <person name="Mcewen J.G."/>
            <person name="Clay O.K."/>
            <person name="Cuomo C.A."/>
        </authorList>
    </citation>
    <scope>NUCLEOTIDE SEQUENCE [LARGE SCALE GENOMIC DNA]</scope>
    <source>
        <strain evidence="7 8">UAMH5409</strain>
    </source>
</reference>
<accession>A0A2B7XNB9</accession>
<sequence length="408" mass="44669">MAPTPLRPLLWACLLLLPLTHAVTLHTSSRWILDSSTNQRVKLRCTNWAGHMETNIPEGLQHQPASTIASWIASSGFNCVRLTYAIDMTLNPSQSVADSFAAAAQPAGVSEAEMCALYQTAQSKNPWLANATVQSAFGTVIDALAAHDLLVILDNHNSRASWCCSTTDGNGWWASAAGYDEGNSRYFDTDEWVGGLAAMAAFAAPFPNVVGMSLRNELRAVGGQDGDGHADWYELVARGADAVHGANGELLIVIGGVGYATDLSYLGGRPFDRSRYADKVVWEFHHYEWTMAGAGCEARIAEMGRKAGFLLTQGEEYTGPLFLSEFGWNQDAATEEERAYYECIVRYMESNDAEWAYWGAMGSYYVREGQLNFDEGFGLLNTDWSGWRDEGFVENLGGMWEVTQGPGD</sequence>
<evidence type="ECO:0000313" key="8">
    <source>
        <dbReference type="Proteomes" id="UP000223968"/>
    </source>
</evidence>
<comment type="similarity">
    <text evidence="1 4">Belongs to the glycosyl hydrolase 5 (cellulase A) family.</text>
</comment>
<dbReference type="Pfam" id="PF00150">
    <property type="entry name" value="Cellulase"/>
    <property type="match status" value="1"/>
</dbReference>
<evidence type="ECO:0000256" key="3">
    <source>
        <dbReference type="ARBA" id="ARBA00023295"/>
    </source>
</evidence>
<keyword evidence="3 4" id="KW-0326">Glycosidase</keyword>
<feature type="chain" id="PRO_5012360671" description="Glycoside hydrolase family 5 domain-containing protein" evidence="5">
    <location>
        <begin position="23"/>
        <end position="408"/>
    </location>
</feature>
<dbReference type="Proteomes" id="UP000223968">
    <property type="component" value="Unassembled WGS sequence"/>
</dbReference>
<evidence type="ECO:0000256" key="2">
    <source>
        <dbReference type="ARBA" id="ARBA00022801"/>
    </source>
</evidence>
<organism evidence="7 8">
    <name type="scientific">Helicocarpus griseus UAMH5409</name>
    <dbReference type="NCBI Taxonomy" id="1447875"/>
    <lineage>
        <taxon>Eukaryota</taxon>
        <taxon>Fungi</taxon>
        <taxon>Dikarya</taxon>
        <taxon>Ascomycota</taxon>
        <taxon>Pezizomycotina</taxon>
        <taxon>Eurotiomycetes</taxon>
        <taxon>Eurotiomycetidae</taxon>
        <taxon>Onygenales</taxon>
        <taxon>Ajellomycetaceae</taxon>
        <taxon>Helicocarpus</taxon>
    </lineage>
</organism>
<dbReference type="STRING" id="1447875.A0A2B7XNB9"/>
<dbReference type="OrthoDB" id="442731at2759"/>
<evidence type="ECO:0000313" key="7">
    <source>
        <dbReference type="EMBL" id="PGH10656.1"/>
    </source>
</evidence>
<dbReference type="EMBL" id="PDNB01000084">
    <property type="protein sequence ID" value="PGH10656.1"/>
    <property type="molecule type" value="Genomic_DNA"/>
</dbReference>
<dbReference type="Gene3D" id="3.20.20.80">
    <property type="entry name" value="Glycosidases"/>
    <property type="match status" value="1"/>
</dbReference>
<evidence type="ECO:0000259" key="6">
    <source>
        <dbReference type="Pfam" id="PF00150"/>
    </source>
</evidence>
<dbReference type="PANTHER" id="PTHR31263">
    <property type="entry name" value="CELLULASE FAMILY PROTEIN (AFU_ORTHOLOGUE AFUA_5G14560)"/>
    <property type="match status" value="1"/>
</dbReference>
<dbReference type="GO" id="GO:0000272">
    <property type="term" value="P:polysaccharide catabolic process"/>
    <property type="evidence" value="ECO:0007669"/>
    <property type="project" value="InterPro"/>
</dbReference>
<dbReference type="AlphaFoldDB" id="A0A2B7XNB9"/>
<keyword evidence="5" id="KW-0732">Signal</keyword>
<name>A0A2B7XNB9_9EURO</name>
<keyword evidence="8" id="KW-1185">Reference proteome</keyword>
<dbReference type="SUPFAM" id="SSF51445">
    <property type="entry name" value="(Trans)glycosidases"/>
    <property type="match status" value="1"/>
</dbReference>
<keyword evidence="2 4" id="KW-0378">Hydrolase</keyword>
<dbReference type="InterPro" id="IPR017853">
    <property type="entry name" value="GH"/>
</dbReference>
<feature type="domain" description="Glycoside hydrolase family 5" evidence="6">
    <location>
        <begin position="63"/>
        <end position="359"/>
    </location>
</feature>
<dbReference type="PANTHER" id="PTHR31263:SF0">
    <property type="entry name" value="CELLULASE FAMILY PROTEIN (AFU_ORTHOLOGUE AFUA_5G14560)"/>
    <property type="match status" value="1"/>
</dbReference>
<comment type="caution">
    <text evidence="7">The sequence shown here is derived from an EMBL/GenBank/DDBJ whole genome shotgun (WGS) entry which is preliminary data.</text>
</comment>